<accession>A0A0L8HCQ9</accession>
<reference evidence="1" key="1">
    <citation type="submission" date="2015-07" db="EMBL/GenBank/DDBJ databases">
        <title>MeaNS - Measles Nucleotide Surveillance Program.</title>
        <authorList>
            <person name="Tran T."/>
            <person name="Druce J."/>
        </authorList>
    </citation>
    <scope>NUCLEOTIDE SEQUENCE</scope>
    <source>
        <strain evidence="1">UCB-OBI-ISO-001</strain>
        <tissue evidence="1">Gonad</tissue>
    </source>
</reference>
<gene>
    <name evidence="1" type="ORF">OCBIM_22018367mg</name>
</gene>
<proteinExistence type="predicted"/>
<sequence length="55" mass="6376">MLFHLMAFYKNSIIFKIKICIDSNIVGNCIFKGIHDIQDSGRLVKSRPNPKKRLI</sequence>
<protein>
    <submittedName>
        <fullName evidence="1">Uncharacterized protein</fullName>
    </submittedName>
</protein>
<dbReference type="EMBL" id="KQ418610">
    <property type="protein sequence ID" value="KOF86545.1"/>
    <property type="molecule type" value="Genomic_DNA"/>
</dbReference>
<dbReference type="AlphaFoldDB" id="A0A0L8HCQ9"/>
<evidence type="ECO:0000313" key="1">
    <source>
        <dbReference type="EMBL" id="KOF86545.1"/>
    </source>
</evidence>
<name>A0A0L8HCQ9_OCTBM</name>
<organism evidence="1">
    <name type="scientific">Octopus bimaculoides</name>
    <name type="common">California two-spotted octopus</name>
    <dbReference type="NCBI Taxonomy" id="37653"/>
    <lineage>
        <taxon>Eukaryota</taxon>
        <taxon>Metazoa</taxon>
        <taxon>Spiralia</taxon>
        <taxon>Lophotrochozoa</taxon>
        <taxon>Mollusca</taxon>
        <taxon>Cephalopoda</taxon>
        <taxon>Coleoidea</taxon>
        <taxon>Octopodiformes</taxon>
        <taxon>Octopoda</taxon>
        <taxon>Incirrata</taxon>
        <taxon>Octopodidae</taxon>
        <taxon>Octopus</taxon>
    </lineage>
</organism>